<dbReference type="Pfam" id="PF07699">
    <property type="entry name" value="Ephrin_rec_like"/>
    <property type="match status" value="2"/>
</dbReference>
<evidence type="ECO:0000256" key="2">
    <source>
        <dbReference type="SAM" id="SignalP"/>
    </source>
</evidence>
<keyword evidence="2" id="KW-0732">Signal</keyword>
<evidence type="ECO:0000256" key="1">
    <source>
        <dbReference type="SAM" id="Phobius"/>
    </source>
</evidence>
<dbReference type="PANTHER" id="PTHR46967">
    <property type="entry name" value="INSULIN-LIKE GROWTH FACTOR BINDING PROTEIN,N-TERMINAL"/>
    <property type="match status" value="1"/>
</dbReference>
<protein>
    <recommendedName>
        <fullName evidence="3">Tyrosine-protein kinase ephrin type A/B receptor-like domain-containing protein</fullName>
    </recommendedName>
</protein>
<feature type="transmembrane region" description="Helical" evidence="1">
    <location>
        <begin position="1570"/>
        <end position="1591"/>
    </location>
</feature>
<evidence type="ECO:0000313" key="4">
    <source>
        <dbReference type="EMBL" id="CRZ05407.1"/>
    </source>
</evidence>
<feature type="transmembrane region" description="Helical" evidence="1">
    <location>
        <begin position="1223"/>
        <end position="1244"/>
    </location>
</feature>
<proteinExistence type="predicted"/>
<feature type="transmembrane region" description="Helical" evidence="1">
    <location>
        <begin position="1314"/>
        <end position="1339"/>
    </location>
</feature>
<feature type="transmembrane region" description="Helical" evidence="1">
    <location>
        <begin position="1535"/>
        <end position="1558"/>
    </location>
</feature>
<name>A0A0H5QUJ3_9EUKA</name>
<dbReference type="InterPro" id="IPR011641">
    <property type="entry name" value="Tyr-kin_ephrin_A/B_rcpt-like"/>
</dbReference>
<feature type="transmembrane region" description="Helical" evidence="1">
    <location>
        <begin position="1503"/>
        <end position="1523"/>
    </location>
</feature>
<reference evidence="4" key="1">
    <citation type="submission" date="2015-04" db="EMBL/GenBank/DDBJ databases">
        <title>The genome sequence of the plant pathogenic Rhizarian Plasmodiophora brassicae reveals insights in its biotrophic life cycle and the origin of chitin synthesis.</title>
        <authorList>
            <person name="Schwelm A."/>
            <person name="Fogelqvist J."/>
            <person name="Knaust A."/>
            <person name="Julke S."/>
            <person name="Lilja T."/>
            <person name="Dhandapani V."/>
            <person name="Bonilla-Rosso G."/>
            <person name="Karlsson M."/>
            <person name="Shevchenko A."/>
            <person name="Choi S.R."/>
            <person name="Kim H.G."/>
            <person name="Park J.Y."/>
            <person name="Lim Y.P."/>
            <person name="Ludwig-Muller J."/>
            <person name="Dixelius C."/>
        </authorList>
    </citation>
    <scope>NUCLEOTIDE SEQUENCE</scope>
    <source>
        <tissue evidence="4">Potato root galls</tissue>
    </source>
</reference>
<dbReference type="Gene3D" id="2.10.50.10">
    <property type="entry name" value="Tumor Necrosis Factor Receptor, subunit A, domain 2"/>
    <property type="match status" value="4"/>
</dbReference>
<keyword evidence="1" id="KW-0472">Membrane</keyword>
<dbReference type="SMART" id="SM01411">
    <property type="entry name" value="Ephrin_rec_like"/>
    <property type="match status" value="11"/>
</dbReference>
<feature type="domain" description="Tyrosine-protein kinase ephrin type A/B receptor-like" evidence="3">
    <location>
        <begin position="651"/>
        <end position="685"/>
    </location>
</feature>
<dbReference type="EMBL" id="HACM01004965">
    <property type="protein sequence ID" value="CRZ05407.1"/>
    <property type="molecule type" value="Transcribed_RNA"/>
</dbReference>
<feature type="signal peptide" evidence="2">
    <location>
        <begin position="1"/>
        <end position="23"/>
    </location>
</feature>
<dbReference type="InterPro" id="IPR006212">
    <property type="entry name" value="Furin_repeat"/>
</dbReference>
<feature type="domain" description="Tyrosine-protein kinase ephrin type A/B receptor-like" evidence="3">
    <location>
        <begin position="1028"/>
        <end position="1069"/>
    </location>
</feature>
<keyword evidence="1" id="KW-0812">Transmembrane</keyword>
<dbReference type="PANTHER" id="PTHR46967:SF2">
    <property type="entry name" value="SUSHI, VON WILLEBRAND FACTOR TYPE A, EGF AND PENTRAXIN DOMAIN-CONTAINING PROTEIN 1-LIKE"/>
    <property type="match status" value="1"/>
</dbReference>
<dbReference type="SMART" id="SM00261">
    <property type="entry name" value="FU"/>
    <property type="match status" value="6"/>
</dbReference>
<dbReference type="InterPro" id="IPR009030">
    <property type="entry name" value="Growth_fac_rcpt_cys_sf"/>
</dbReference>
<feature type="chain" id="PRO_5005222814" description="Tyrosine-protein kinase ephrin type A/B receptor-like domain-containing protein" evidence="2">
    <location>
        <begin position="24"/>
        <end position="1674"/>
    </location>
</feature>
<organism evidence="4">
    <name type="scientific">Spongospora subterranea</name>
    <dbReference type="NCBI Taxonomy" id="70186"/>
    <lineage>
        <taxon>Eukaryota</taxon>
        <taxon>Sar</taxon>
        <taxon>Rhizaria</taxon>
        <taxon>Endomyxa</taxon>
        <taxon>Phytomyxea</taxon>
        <taxon>Plasmodiophorida</taxon>
        <taxon>Plasmodiophoridae</taxon>
        <taxon>Spongospora</taxon>
    </lineage>
</organism>
<keyword evidence="1" id="KW-1133">Transmembrane helix</keyword>
<feature type="transmembrane region" description="Helical" evidence="1">
    <location>
        <begin position="1251"/>
        <end position="1271"/>
    </location>
</feature>
<evidence type="ECO:0000259" key="3">
    <source>
        <dbReference type="Pfam" id="PF07699"/>
    </source>
</evidence>
<feature type="transmembrane region" description="Helical" evidence="1">
    <location>
        <begin position="1431"/>
        <end position="1453"/>
    </location>
</feature>
<sequence length="1674" mass="179334">MSNTEYAMITLPLFIMLLSLASSAPSTSWPCSQVFDTCPDNGLLMALGPLRSPDFSLVFPDPLLQLPSLTQTSSVSLSAWFQTSCAKNSCLDTPSINITISSSYPNLLSIVYSFVPSSSPTDSTPSLSLCVTYQSCSSNYTIKSRYNVWTLFSVSVQTRITGVAFQVWSNETAITGSVSGLCVNPVQIEPGSKTFMASQSANAQPSIFNLRIFDRAITQSDLTNLIKVVPGPSRFSSYSSMNDWRLPLAVNDSRLQYQNPNSVYGALIASGPIIPTRSVKIATLDRISLSYFWLQFRLRIGYSQPFSSDVAIPIISLHSDSGAFIILWWVKQSSSSNGGTASKVIMVAGLSTTDPVCPNSSGGSTSGEIAISQSSSSFSTINIASIPKEKGPNLQMTVFTDSSSATTQVDLTKMGFSPFTSGAVWSWRPYTQCHMSVPSEPFRLTVESVRLKNESTLASTWNNEKISALDSSDVCTIGSNNDSSLFPGPACSNHGTYTTNTGQCSCNVDRAQPDCRKCASTFQVTPTWLDSYASCTCSVGQQLNSTICTPCVPGYYSNMSNSICKPCDPGQFANLPRAEKCLKCPQGTVSLSGQSVCQTCGPGKFARVSRCLDCQAGTASNMSSSSQCPACAAGKFSNSTGRLACDFCKPGTYIDVTGSTQCVSCAAGTYAQDIAATTCLPCAPGSISSDGQTNCTICNPGKYEQSNKCLDCLPGRFSLGNETGCSLCAAGSVSSSGSKACTACSAGTFSNVSVCVGCPFGTVSQDSSTICNACTIGSVPNVLQTNCSVCGSGKYQEINNCFSCLPGRFSSSNATSCSLCPLGSVSAGGSKSCTACRPGTWANASACVDCPPGSTSQESSLSCHSCAAGTYTNLNKSLCLPCNPGKYSGPGSIECSSCENGTASGPGQGSCRSCLPGTYSITTDCVTCPNGYYSANAQSVRCDKCLPGTNPDPSRTQCTDCRMGTFSADGGLCSFCPTGRFSNVSKATGCYQCQIGYAAQKGQSSCIKCKPGTAPDRDSELCKACDPGKFSDASSVGVCAPCPPGYYTTDQGQSQCIACSMGRYSNTTGLSTPCFSCTRTSFSDIEGSKECKPCQMHSSVFGNSSVNLQSSAAISQDNCFCDTSFFHNETADSSGFQCDACLAGFVCDTPGTREPLTVKAGYYRDITVDKYLALKCDPEEACLSSTGDTTKCKALYEGYRCSSCIRSLSYRQNQQCRPCGNNALGVTLMVLLFFAFCIVFLAVARPSPAPLTAVGMLLSNIQIIVVFATALTDHWTPEIKTLWQMFSIFNFNLELFRPECALPMDFWTKQQLKLAFPFIAFGFLIAIALVAKLASSIYIRCTGARSDSSEKITTGDADVSSANQQWFSSALNAQVFYASNFVLLYGYTLLVSTSTDPFNCTDAGNGQSFLTRDPSVSCDSVDYPSHLVTSYIFFIIYGLGIPTFFAASLLWHYQRCALSSDKFLKRFGELTSPYNEDYFWWEIVNMIRRLLVILTIDVLRQKFLQLFFTLSILFTSLVLQTFCNPYRTSEENRLATFWNLITILILFSAAILESGAGYPDTGPSDNEKTMLTAVVFIGFCYTLLYTVRCIFLEVQIKRSIALANRVQGKKLKNLASFTHASLNTDIGDSKLMPVLSESPISRARPITADAPIADARSHLSNYPDSRFNSFQQNQ</sequence>
<dbReference type="SUPFAM" id="SSF57184">
    <property type="entry name" value="Growth factor receptor domain"/>
    <property type="match status" value="4"/>
</dbReference>
<accession>A0A0H5QUJ3</accession>